<sequence length="454" mass="52768">MSNIHDDQIESWLKKLERESWQLELLVSAFTIFLLIGANSAFDEFIVQVQYEYNFSGSALAIIFIFLILIQKSILALTISLIIHLMLRGFWIGAIGLRSVQSSIDFGKLNYNEFFTDRLKKKVISLDRMVIMLDEICSVIFAFSFLLISILIAFGMYLSFVGVFGVAFSAIINTLPAGGLQNFAIILIVILFLFLLLIGVIYMIDYFSLGFFKKIRWFSKFYYPFYRLLNFITLSGLSRSIYYYLISKFSKKRIRFVYGIVGVIVFAMMLFSFDQYQYFPDGTNPYTISADVYDDQRPDDQYINTISINSNFIDQPHFQVFLRYDPSDNILIKANCPEFQPLKDDGLNWKLRIESDGPNFHITGRDYSDEDFSKLLECHQSIYQIQVNDSIYTNLKFHFYTHPHKKQKGLLTTIPTSEFLNGENKLIVKKISIDSVGARNPIDYAQAVFWYNQY</sequence>
<proteinExistence type="predicted"/>
<keyword evidence="1" id="KW-1133">Transmembrane helix</keyword>
<keyword evidence="1" id="KW-0812">Transmembrane</keyword>
<feature type="transmembrane region" description="Helical" evidence="1">
    <location>
        <begin position="21"/>
        <end position="42"/>
    </location>
</feature>
<keyword evidence="3" id="KW-1185">Reference proteome</keyword>
<dbReference type="OrthoDB" id="1491387at2"/>
<dbReference type="AlphaFoldDB" id="A0A239H2S0"/>
<dbReference type="RefSeq" id="WP_089355876.1">
    <property type="nucleotide sequence ID" value="NZ_FZPD01000002.1"/>
</dbReference>
<feature type="transmembrane region" description="Helical" evidence="1">
    <location>
        <begin position="183"/>
        <end position="204"/>
    </location>
</feature>
<reference evidence="2 3" key="1">
    <citation type="submission" date="2017-06" db="EMBL/GenBank/DDBJ databases">
        <authorList>
            <person name="Kim H.J."/>
            <person name="Triplett B.A."/>
        </authorList>
    </citation>
    <scope>NUCLEOTIDE SEQUENCE [LARGE SCALE GENOMIC DNA]</scope>
    <source>
        <strain evidence="2 3">DSM 19307</strain>
    </source>
</reference>
<dbReference type="Proteomes" id="UP000198393">
    <property type="component" value="Unassembled WGS sequence"/>
</dbReference>
<evidence type="ECO:0000256" key="1">
    <source>
        <dbReference type="SAM" id="Phobius"/>
    </source>
</evidence>
<feature type="transmembrane region" description="Helical" evidence="1">
    <location>
        <begin position="224"/>
        <end position="244"/>
    </location>
</feature>
<accession>A0A239H2S0</accession>
<name>A0A239H2S0_EKHLU</name>
<protein>
    <submittedName>
        <fullName evidence="2">Uncharacterized protein</fullName>
    </submittedName>
</protein>
<evidence type="ECO:0000313" key="2">
    <source>
        <dbReference type="EMBL" id="SNS75677.1"/>
    </source>
</evidence>
<dbReference type="EMBL" id="FZPD01000002">
    <property type="protein sequence ID" value="SNS75677.1"/>
    <property type="molecule type" value="Genomic_DNA"/>
</dbReference>
<feature type="transmembrane region" description="Helical" evidence="1">
    <location>
        <begin position="62"/>
        <end position="87"/>
    </location>
</feature>
<gene>
    <name evidence="2" type="ORF">SAMN05421640_1115</name>
</gene>
<organism evidence="2 3">
    <name type="scientific">Ekhidna lutea</name>
    <dbReference type="NCBI Taxonomy" id="447679"/>
    <lineage>
        <taxon>Bacteria</taxon>
        <taxon>Pseudomonadati</taxon>
        <taxon>Bacteroidota</taxon>
        <taxon>Cytophagia</taxon>
        <taxon>Cytophagales</taxon>
        <taxon>Reichenbachiellaceae</taxon>
        <taxon>Ekhidna</taxon>
    </lineage>
</organism>
<feature type="transmembrane region" description="Helical" evidence="1">
    <location>
        <begin position="130"/>
        <end position="151"/>
    </location>
</feature>
<feature type="transmembrane region" description="Helical" evidence="1">
    <location>
        <begin position="256"/>
        <end position="273"/>
    </location>
</feature>
<evidence type="ECO:0000313" key="3">
    <source>
        <dbReference type="Proteomes" id="UP000198393"/>
    </source>
</evidence>
<feature type="transmembrane region" description="Helical" evidence="1">
    <location>
        <begin position="157"/>
        <end position="176"/>
    </location>
</feature>
<keyword evidence="1" id="KW-0472">Membrane</keyword>